<dbReference type="Pfam" id="PF11316">
    <property type="entry name" value="Rhamno_transf"/>
    <property type="match status" value="1"/>
</dbReference>
<organism evidence="1 2">
    <name type="scientific">Paenibacillus radicis</name>
    <name type="common">ex Gao et al. 2016</name>
    <dbReference type="NCBI Taxonomy" id="1737354"/>
    <lineage>
        <taxon>Bacteria</taxon>
        <taxon>Bacillati</taxon>
        <taxon>Bacillota</taxon>
        <taxon>Bacilli</taxon>
        <taxon>Bacillales</taxon>
        <taxon>Paenibacillaceae</taxon>
        <taxon>Paenibacillus</taxon>
    </lineage>
</organism>
<reference evidence="1 2" key="1">
    <citation type="journal article" date="2014" name="Int. J. Syst. Evol. Microbiol.">
        <title>Complete genome sequence of Corynebacterium casei LMG S-19264T (=DSM 44701T), isolated from a smear-ripened cheese.</title>
        <authorList>
            <consortium name="US DOE Joint Genome Institute (JGI-PGF)"/>
            <person name="Walter F."/>
            <person name="Albersmeier A."/>
            <person name="Kalinowski J."/>
            <person name="Ruckert C."/>
        </authorList>
    </citation>
    <scope>NUCLEOTIDE SEQUENCE [LARGE SCALE GENOMIC DNA]</scope>
    <source>
        <strain evidence="1 2">CGMCC 1.15286</strain>
    </source>
</reference>
<evidence type="ECO:0008006" key="3">
    <source>
        <dbReference type="Google" id="ProtNLM"/>
    </source>
</evidence>
<gene>
    <name evidence="1" type="ORF">GCM10010918_31350</name>
</gene>
<sequence length="236" mass="28033">MAKKVIIVGIEFNNRSTRGGPYKVGLTQEWIEYRMNVFMKYTMNSLKKQTNQQFTALIRYASVTEELIQKTLEKHEPLPDNIRFVPEEQYIEAQKELAGDAKWLYLVRLDCDDTYKKTLIQQLHEWKPKEGTRALVNQLGYIYDSLRHRISPVKKTSPPFYTWIYKSVDYFNGKRYKIKGGHPAVVKHKHEILTSKGRRNYLVVVHQRNTLNQRLLKRKNFISNRKRVDAILKKFI</sequence>
<dbReference type="EMBL" id="BMHY01000005">
    <property type="protein sequence ID" value="GGG73061.1"/>
    <property type="molecule type" value="Genomic_DNA"/>
</dbReference>
<dbReference type="AlphaFoldDB" id="A0A917M264"/>
<accession>A0A917M264</accession>
<dbReference type="Proteomes" id="UP000600247">
    <property type="component" value="Unassembled WGS sequence"/>
</dbReference>
<dbReference type="RefSeq" id="WP_188890125.1">
    <property type="nucleotide sequence ID" value="NZ_BMHY01000005.1"/>
</dbReference>
<name>A0A917M264_9BACL</name>
<comment type="caution">
    <text evidence="1">The sequence shown here is derived from an EMBL/GenBank/DDBJ whole genome shotgun (WGS) entry which is preliminary data.</text>
</comment>
<dbReference type="InterPro" id="IPR021466">
    <property type="entry name" value="Put_rhamnosyl_transferase"/>
</dbReference>
<protein>
    <recommendedName>
        <fullName evidence="3">Rhamnosyl transferase</fullName>
    </recommendedName>
</protein>
<evidence type="ECO:0000313" key="2">
    <source>
        <dbReference type="Proteomes" id="UP000600247"/>
    </source>
</evidence>
<proteinExistence type="predicted"/>
<evidence type="ECO:0000313" key="1">
    <source>
        <dbReference type="EMBL" id="GGG73061.1"/>
    </source>
</evidence>
<keyword evidence="2" id="KW-1185">Reference proteome</keyword>